<feature type="region of interest" description="Disordered" evidence="1">
    <location>
        <begin position="376"/>
        <end position="422"/>
    </location>
</feature>
<feature type="compositionally biased region" description="Basic and acidic residues" evidence="1">
    <location>
        <begin position="304"/>
        <end position="315"/>
    </location>
</feature>
<dbReference type="AlphaFoldDB" id="A0A6J7IFZ6"/>
<reference evidence="2" key="1">
    <citation type="submission" date="2020-05" db="EMBL/GenBank/DDBJ databases">
        <authorList>
            <person name="Chiriac C."/>
            <person name="Salcher M."/>
            <person name="Ghai R."/>
            <person name="Kavagutti S V."/>
        </authorList>
    </citation>
    <scope>NUCLEOTIDE SEQUENCE</scope>
</reference>
<feature type="compositionally biased region" description="Basic and acidic residues" evidence="1">
    <location>
        <begin position="381"/>
        <end position="400"/>
    </location>
</feature>
<dbReference type="EMBL" id="CAFBNB010000095">
    <property type="protein sequence ID" value="CAB4929244.1"/>
    <property type="molecule type" value="Genomic_DNA"/>
</dbReference>
<organism evidence="2">
    <name type="scientific">freshwater metagenome</name>
    <dbReference type="NCBI Taxonomy" id="449393"/>
    <lineage>
        <taxon>unclassified sequences</taxon>
        <taxon>metagenomes</taxon>
        <taxon>ecological metagenomes</taxon>
    </lineage>
</organism>
<gene>
    <name evidence="2" type="ORF">UFOPK3720_00635</name>
</gene>
<accession>A0A6J7IFZ6</accession>
<evidence type="ECO:0000313" key="2">
    <source>
        <dbReference type="EMBL" id="CAB4929244.1"/>
    </source>
</evidence>
<feature type="region of interest" description="Disordered" evidence="1">
    <location>
        <begin position="1"/>
        <end position="31"/>
    </location>
</feature>
<sequence>MGSGDGDVEAVGGQEELKSAGEFLRTGRGHRHDDGDFLAPLELVDGADLDSGQSGLGEGAADEADLRVVGGDDDDVVLGDGPGGMGAVVRGAGPGPADEVGGDAVHLAGFFGARGGVAVMRDRHRGDARADSVQMPERGDGRGPELSFVLKDRHGPGERRVHAVGAVEEVAAIRGHGCGAVRDVREDGRLDPVGVGGLADLWELLRVAEEQHPVGGEGAGDGIGQGVLAGLVDDKQIQVEGLDGWPGKRPGGTADDIAARHGRRPVMGLASDMPWLMDVAAGLRLLADRHGGVGLADTGKEVVDDGMGLRDDADAPPRAGETGNGPGSHVCLPGARRALHGNVGVIGCLQGNDDVVDRVTGHGKGAASCRRACAQQVSPRTGREPAHRAIGSDDEPRRGCDGTTNRIGVVGSAGQDRDGRLAPRDVVDPRLLDETHGLVIDGLDLGRVVAARGVIRRRHALGCLVVEQER</sequence>
<proteinExistence type="predicted"/>
<feature type="region of interest" description="Disordered" evidence="1">
    <location>
        <begin position="304"/>
        <end position="327"/>
    </location>
</feature>
<evidence type="ECO:0000256" key="1">
    <source>
        <dbReference type="SAM" id="MobiDB-lite"/>
    </source>
</evidence>
<protein>
    <submittedName>
        <fullName evidence="2">Unannotated protein</fullName>
    </submittedName>
</protein>
<name>A0A6J7IFZ6_9ZZZZ</name>